<sequence>MPNLHILNIQSTHLTGYLDDQSLKDSDFIKHSGIPKPTASRILSVMKEKNILSEIMPARGRRSSTFAYTRLVNIADGYDVFVSHERQNMRHKVFLAKIVFDKDGFLCYY</sequence>
<accession>A0A0F3H0H0</accession>
<evidence type="ECO:0000313" key="2">
    <source>
        <dbReference type="Proteomes" id="UP000033423"/>
    </source>
</evidence>
<protein>
    <submittedName>
        <fullName evidence="1">Uncharacterized protein</fullName>
    </submittedName>
</protein>
<name>A0A0F3H0H0_9BACT</name>
<gene>
    <name evidence="1" type="ORF">MBAV_001393</name>
</gene>
<organism evidence="1 2">
    <name type="scientific">Candidatus Magnetobacterium bavaricum</name>
    <dbReference type="NCBI Taxonomy" id="29290"/>
    <lineage>
        <taxon>Bacteria</taxon>
        <taxon>Pseudomonadati</taxon>
        <taxon>Nitrospirota</taxon>
        <taxon>Thermodesulfovibrionia</taxon>
        <taxon>Thermodesulfovibrionales</taxon>
        <taxon>Candidatus Magnetobacteriaceae</taxon>
        <taxon>Candidatus Magnetobacterium</taxon>
    </lineage>
</organism>
<reference evidence="1 2" key="1">
    <citation type="submission" date="2015-02" db="EMBL/GenBank/DDBJ databases">
        <title>Single-cell genomics of uncultivated deep-branching MTB reveals a conserved set of magnetosome genes.</title>
        <authorList>
            <person name="Kolinko S."/>
            <person name="Richter M."/>
            <person name="Glockner F.O."/>
            <person name="Brachmann A."/>
            <person name="Schuler D."/>
        </authorList>
    </citation>
    <scope>NUCLEOTIDE SEQUENCE [LARGE SCALE GENOMIC DNA]</scope>
    <source>
        <strain evidence="1">TM-1</strain>
    </source>
</reference>
<proteinExistence type="predicted"/>
<dbReference type="EMBL" id="LACI01000604">
    <property type="protein sequence ID" value="KJU86413.1"/>
    <property type="molecule type" value="Genomic_DNA"/>
</dbReference>
<dbReference type="AlphaFoldDB" id="A0A0F3H0H0"/>
<comment type="caution">
    <text evidence="1">The sequence shown here is derived from an EMBL/GenBank/DDBJ whole genome shotgun (WGS) entry which is preliminary data.</text>
</comment>
<dbReference type="Proteomes" id="UP000033423">
    <property type="component" value="Unassembled WGS sequence"/>
</dbReference>
<keyword evidence="2" id="KW-1185">Reference proteome</keyword>
<evidence type="ECO:0000313" key="1">
    <source>
        <dbReference type="EMBL" id="KJU86413.1"/>
    </source>
</evidence>